<evidence type="ECO:0000256" key="1">
    <source>
        <dbReference type="SAM" id="MobiDB-lite"/>
    </source>
</evidence>
<reference evidence="2" key="2">
    <citation type="journal article" date="2015" name="Fish Shellfish Immunol.">
        <title>Early steps in the European eel (Anguilla anguilla)-Vibrio vulnificus interaction in the gills: Role of the RtxA13 toxin.</title>
        <authorList>
            <person name="Callol A."/>
            <person name="Pajuelo D."/>
            <person name="Ebbesson L."/>
            <person name="Teles M."/>
            <person name="MacKenzie S."/>
            <person name="Amaro C."/>
        </authorList>
    </citation>
    <scope>NUCLEOTIDE SEQUENCE</scope>
</reference>
<protein>
    <submittedName>
        <fullName evidence="2">Uncharacterized protein</fullName>
    </submittedName>
</protein>
<sequence length="21" mass="2354">MSSQQSAEKEKVSTFPPSEKQ</sequence>
<organism evidence="2">
    <name type="scientific">Anguilla anguilla</name>
    <name type="common">European freshwater eel</name>
    <name type="synonym">Muraena anguilla</name>
    <dbReference type="NCBI Taxonomy" id="7936"/>
    <lineage>
        <taxon>Eukaryota</taxon>
        <taxon>Metazoa</taxon>
        <taxon>Chordata</taxon>
        <taxon>Craniata</taxon>
        <taxon>Vertebrata</taxon>
        <taxon>Euteleostomi</taxon>
        <taxon>Actinopterygii</taxon>
        <taxon>Neopterygii</taxon>
        <taxon>Teleostei</taxon>
        <taxon>Anguilliformes</taxon>
        <taxon>Anguillidae</taxon>
        <taxon>Anguilla</taxon>
    </lineage>
</organism>
<dbReference type="EMBL" id="GBXM01094744">
    <property type="protein sequence ID" value="JAH13833.1"/>
    <property type="molecule type" value="Transcribed_RNA"/>
</dbReference>
<reference evidence="2" key="1">
    <citation type="submission" date="2014-11" db="EMBL/GenBank/DDBJ databases">
        <authorList>
            <person name="Amaro Gonzalez C."/>
        </authorList>
    </citation>
    <scope>NUCLEOTIDE SEQUENCE</scope>
</reference>
<name>A0A0E9QCL2_ANGAN</name>
<proteinExistence type="predicted"/>
<dbReference type="AlphaFoldDB" id="A0A0E9QCL2"/>
<evidence type="ECO:0000313" key="2">
    <source>
        <dbReference type="EMBL" id="JAH13833.1"/>
    </source>
</evidence>
<accession>A0A0E9QCL2</accession>
<feature type="region of interest" description="Disordered" evidence="1">
    <location>
        <begin position="1"/>
        <end position="21"/>
    </location>
</feature>